<name>A0A2H3BZD8_9AGAR</name>
<evidence type="ECO:0000313" key="2">
    <source>
        <dbReference type="Proteomes" id="UP000218334"/>
    </source>
</evidence>
<sequence length="74" mass="8065">MRSCVRCVCVKSTCVCVNACACASLCMRWKKCVDGFDACACVTDVRFLRFFAILVVLVSVRGHGLHGLSAVIFD</sequence>
<dbReference type="Proteomes" id="UP000218334">
    <property type="component" value="Unassembled WGS sequence"/>
</dbReference>
<evidence type="ECO:0000313" key="1">
    <source>
        <dbReference type="EMBL" id="PBK68406.1"/>
    </source>
</evidence>
<protein>
    <submittedName>
        <fullName evidence="1">Uncharacterized protein</fullName>
    </submittedName>
</protein>
<gene>
    <name evidence="1" type="ORF">ARMSODRAFT_202636</name>
</gene>
<accession>A0A2H3BZD8</accession>
<keyword evidence="2" id="KW-1185">Reference proteome</keyword>
<dbReference type="EMBL" id="KZ293432">
    <property type="protein sequence ID" value="PBK68406.1"/>
    <property type="molecule type" value="Genomic_DNA"/>
</dbReference>
<organism evidence="1 2">
    <name type="scientific">Armillaria solidipes</name>
    <dbReference type="NCBI Taxonomy" id="1076256"/>
    <lineage>
        <taxon>Eukaryota</taxon>
        <taxon>Fungi</taxon>
        <taxon>Dikarya</taxon>
        <taxon>Basidiomycota</taxon>
        <taxon>Agaricomycotina</taxon>
        <taxon>Agaricomycetes</taxon>
        <taxon>Agaricomycetidae</taxon>
        <taxon>Agaricales</taxon>
        <taxon>Marasmiineae</taxon>
        <taxon>Physalacriaceae</taxon>
        <taxon>Armillaria</taxon>
    </lineage>
</organism>
<reference evidence="2" key="1">
    <citation type="journal article" date="2017" name="Nat. Ecol. Evol.">
        <title>Genome expansion and lineage-specific genetic innovations in the forest pathogenic fungi Armillaria.</title>
        <authorList>
            <person name="Sipos G."/>
            <person name="Prasanna A.N."/>
            <person name="Walter M.C."/>
            <person name="O'Connor E."/>
            <person name="Balint B."/>
            <person name="Krizsan K."/>
            <person name="Kiss B."/>
            <person name="Hess J."/>
            <person name="Varga T."/>
            <person name="Slot J."/>
            <person name="Riley R."/>
            <person name="Boka B."/>
            <person name="Rigling D."/>
            <person name="Barry K."/>
            <person name="Lee J."/>
            <person name="Mihaltcheva S."/>
            <person name="LaButti K."/>
            <person name="Lipzen A."/>
            <person name="Waldron R."/>
            <person name="Moloney N.M."/>
            <person name="Sperisen C."/>
            <person name="Kredics L."/>
            <person name="Vagvoelgyi C."/>
            <person name="Patrignani A."/>
            <person name="Fitzpatrick D."/>
            <person name="Nagy I."/>
            <person name="Doyle S."/>
            <person name="Anderson J.B."/>
            <person name="Grigoriev I.V."/>
            <person name="Gueldener U."/>
            <person name="Muensterkoetter M."/>
            <person name="Nagy L.G."/>
        </authorList>
    </citation>
    <scope>NUCLEOTIDE SEQUENCE [LARGE SCALE GENOMIC DNA]</scope>
    <source>
        <strain evidence="2">28-4</strain>
    </source>
</reference>
<proteinExistence type="predicted"/>
<dbReference type="AlphaFoldDB" id="A0A2H3BZD8"/>